<evidence type="ECO:0000313" key="2">
    <source>
        <dbReference type="EMBL" id="CAJ1407287.1"/>
    </source>
</evidence>
<dbReference type="Proteomes" id="UP001178507">
    <property type="component" value="Unassembled WGS sequence"/>
</dbReference>
<sequence>MTDDLRSSLRTTSIREEREERQERQDPPDSPANATGDDQSCVPMVMHIDLPPPLHPRTLILGEPVLQRYYTVFDATANPNPRVGFAPALHGKA</sequence>
<dbReference type="AlphaFoldDB" id="A0AA36NHF8"/>
<feature type="compositionally biased region" description="Basic and acidic residues" evidence="1">
    <location>
        <begin position="1"/>
        <end position="27"/>
    </location>
</feature>
<keyword evidence="3" id="KW-1185">Reference proteome</keyword>
<organism evidence="2 3">
    <name type="scientific">Effrenium voratum</name>
    <dbReference type="NCBI Taxonomy" id="2562239"/>
    <lineage>
        <taxon>Eukaryota</taxon>
        <taxon>Sar</taxon>
        <taxon>Alveolata</taxon>
        <taxon>Dinophyceae</taxon>
        <taxon>Suessiales</taxon>
        <taxon>Symbiodiniaceae</taxon>
        <taxon>Effrenium</taxon>
    </lineage>
</organism>
<name>A0AA36NHF8_9DINO</name>
<dbReference type="InterPro" id="IPR021109">
    <property type="entry name" value="Peptidase_aspartic_dom_sf"/>
</dbReference>
<gene>
    <name evidence="2" type="ORF">EVOR1521_LOCUS29023</name>
</gene>
<comment type="caution">
    <text evidence="2">The sequence shown here is derived from an EMBL/GenBank/DDBJ whole genome shotgun (WGS) entry which is preliminary data.</text>
</comment>
<accession>A0AA36NHF8</accession>
<reference evidence="2" key="1">
    <citation type="submission" date="2023-08" db="EMBL/GenBank/DDBJ databases">
        <authorList>
            <person name="Chen Y."/>
            <person name="Shah S."/>
            <person name="Dougan E. K."/>
            <person name="Thang M."/>
            <person name="Chan C."/>
        </authorList>
    </citation>
    <scope>NUCLEOTIDE SEQUENCE</scope>
</reference>
<dbReference type="Gene3D" id="2.40.70.10">
    <property type="entry name" value="Acid Proteases"/>
    <property type="match status" value="1"/>
</dbReference>
<evidence type="ECO:0000256" key="1">
    <source>
        <dbReference type="SAM" id="MobiDB-lite"/>
    </source>
</evidence>
<evidence type="ECO:0000313" key="3">
    <source>
        <dbReference type="Proteomes" id="UP001178507"/>
    </source>
</evidence>
<proteinExistence type="predicted"/>
<feature type="region of interest" description="Disordered" evidence="1">
    <location>
        <begin position="1"/>
        <end position="48"/>
    </location>
</feature>
<protein>
    <recommendedName>
        <fullName evidence="4">Peptidase A1 domain-containing protein</fullName>
    </recommendedName>
</protein>
<dbReference type="SUPFAM" id="SSF50630">
    <property type="entry name" value="Acid proteases"/>
    <property type="match status" value="1"/>
</dbReference>
<evidence type="ECO:0008006" key="4">
    <source>
        <dbReference type="Google" id="ProtNLM"/>
    </source>
</evidence>
<dbReference type="EMBL" id="CAUJNA010003665">
    <property type="protein sequence ID" value="CAJ1407287.1"/>
    <property type="molecule type" value="Genomic_DNA"/>
</dbReference>